<gene>
    <name evidence="4" type="ORF">GCM10009107_03050</name>
</gene>
<feature type="chain" id="PRO_5046146305" evidence="3">
    <location>
        <begin position="24"/>
        <end position="271"/>
    </location>
</feature>
<feature type="transmembrane region" description="Helical" evidence="2">
    <location>
        <begin position="87"/>
        <end position="112"/>
    </location>
</feature>
<evidence type="ECO:0000256" key="2">
    <source>
        <dbReference type="SAM" id="Phobius"/>
    </source>
</evidence>
<keyword evidence="2" id="KW-1133">Transmembrane helix</keyword>
<comment type="caution">
    <text evidence="4">The sequence shown here is derived from an EMBL/GenBank/DDBJ whole genome shotgun (WGS) entry which is preliminary data.</text>
</comment>
<feature type="transmembrane region" description="Helical" evidence="2">
    <location>
        <begin position="119"/>
        <end position="139"/>
    </location>
</feature>
<keyword evidence="3" id="KW-0732">Signal</keyword>
<organism evidence="4 5">
    <name type="scientific">Ideonella azotifigens</name>
    <dbReference type="NCBI Taxonomy" id="513160"/>
    <lineage>
        <taxon>Bacteria</taxon>
        <taxon>Pseudomonadati</taxon>
        <taxon>Pseudomonadota</taxon>
        <taxon>Betaproteobacteria</taxon>
        <taxon>Burkholderiales</taxon>
        <taxon>Sphaerotilaceae</taxon>
        <taxon>Ideonella</taxon>
    </lineage>
</organism>
<evidence type="ECO:0000256" key="3">
    <source>
        <dbReference type="SAM" id="SignalP"/>
    </source>
</evidence>
<keyword evidence="2" id="KW-0812">Transmembrane</keyword>
<sequence>MLLRRLIFCALALALAVGSLQFALQRWQAVPLLLAAEVFEGQKAEAPEAAEHAHADAHAHEHAHEEAHDHDHGAGVWEPANGVERGFWTWVANVMNAMAMALLVLVVASVAVWRRAAPVGWRTLATIAAAGWLSLHFWPSLGLPAELPGMDAPALHQRQGWWLLSAASAAAACALMGFGTRAWRWPAAAALLALPFLVGAPQGGDALAGFSGNAREQMQSLEQQFVWATAWLALAFWASLGAAALPLFRRFLQPLLLAGRSGATQPIAARA</sequence>
<reference evidence="5" key="1">
    <citation type="journal article" date="2019" name="Int. J. Syst. Evol. Microbiol.">
        <title>The Global Catalogue of Microorganisms (GCM) 10K type strain sequencing project: providing services to taxonomists for standard genome sequencing and annotation.</title>
        <authorList>
            <consortium name="The Broad Institute Genomics Platform"/>
            <consortium name="The Broad Institute Genome Sequencing Center for Infectious Disease"/>
            <person name="Wu L."/>
            <person name="Ma J."/>
        </authorList>
    </citation>
    <scope>NUCLEOTIDE SEQUENCE [LARGE SCALE GENOMIC DNA]</scope>
    <source>
        <strain evidence="5">JCM 15503</strain>
    </source>
</reference>
<dbReference type="EMBL" id="BAAAEW010000003">
    <property type="protein sequence ID" value="GAA0740936.1"/>
    <property type="molecule type" value="Genomic_DNA"/>
</dbReference>
<name>A0ABP3UTP1_9BURK</name>
<accession>A0ABP3UTP1</accession>
<dbReference type="Pfam" id="PF09490">
    <property type="entry name" value="CbtA"/>
    <property type="match status" value="1"/>
</dbReference>
<dbReference type="InterPro" id="IPR012666">
    <property type="entry name" value="CbtA_put"/>
</dbReference>
<proteinExistence type="predicted"/>
<evidence type="ECO:0000313" key="4">
    <source>
        <dbReference type="EMBL" id="GAA0740936.1"/>
    </source>
</evidence>
<protein>
    <submittedName>
        <fullName evidence="4">CbtA family protein</fullName>
    </submittedName>
</protein>
<dbReference type="Proteomes" id="UP001500279">
    <property type="component" value="Unassembled WGS sequence"/>
</dbReference>
<dbReference type="RefSeq" id="WP_231011709.1">
    <property type="nucleotide sequence ID" value="NZ_BAAAEW010000003.1"/>
</dbReference>
<feature type="transmembrane region" description="Helical" evidence="2">
    <location>
        <begin position="224"/>
        <end position="248"/>
    </location>
</feature>
<feature type="signal peptide" evidence="3">
    <location>
        <begin position="1"/>
        <end position="23"/>
    </location>
</feature>
<evidence type="ECO:0000256" key="1">
    <source>
        <dbReference type="SAM" id="MobiDB-lite"/>
    </source>
</evidence>
<feature type="transmembrane region" description="Helical" evidence="2">
    <location>
        <begin position="159"/>
        <end position="178"/>
    </location>
</feature>
<keyword evidence="2" id="KW-0472">Membrane</keyword>
<feature type="region of interest" description="Disordered" evidence="1">
    <location>
        <begin position="47"/>
        <end position="73"/>
    </location>
</feature>
<keyword evidence="5" id="KW-1185">Reference proteome</keyword>
<evidence type="ECO:0000313" key="5">
    <source>
        <dbReference type="Proteomes" id="UP001500279"/>
    </source>
</evidence>